<evidence type="ECO:0000313" key="9">
    <source>
        <dbReference type="Proteomes" id="UP000002484"/>
    </source>
</evidence>
<name>E3J7M4_PSEI1</name>
<evidence type="ECO:0000256" key="4">
    <source>
        <dbReference type="ARBA" id="ARBA00023136"/>
    </source>
</evidence>
<evidence type="ECO:0000259" key="7">
    <source>
        <dbReference type="Pfam" id="PF18955"/>
    </source>
</evidence>
<keyword evidence="4 6" id="KW-0472">Membrane</keyword>
<sequence length="188" mass="19918">MTDALRPLVIMVLVVTEVGLWQWRVILTGRGAKGFPTVLGVVGAVLQITAIAQVVAYVRDPLTVAAYALGVGGGVLIGVIVGTRFTPEAVSVNILTRQPRLDGQLQDRGWPVTSYEGHSATGTVHLLQIVVDPRSCGALLADVTELAPQAFWTTEKVQSGPSRPRPAELLGTRPTPRPRLATVTVGQA</sequence>
<dbReference type="AlphaFoldDB" id="E3J7M4"/>
<gene>
    <name evidence="8" type="ordered locus">FraEuI1c_1573</name>
</gene>
<dbReference type="InParanoid" id="E3J7M4"/>
<evidence type="ECO:0000313" key="8">
    <source>
        <dbReference type="EMBL" id="ADP79633.1"/>
    </source>
</evidence>
<keyword evidence="3 6" id="KW-1133">Transmembrane helix</keyword>
<dbReference type="STRING" id="298654.FraEuI1c_1573"/>
<dbReference type="InterPro" id="IPR022930">
    <property type="entry name" value="UPF0316"/>
</dbReference>
<feature type="domain" description="DUF5698" evidence="7">
    <location>
        <begin position="24"/>
        <end position="79"/>
    </location>
</feature>
<feature type="transmembrane region" description="Helical" evidence="6">
    <location>
        <begin position="64"/>
        <end position="83"/>
    </location>
</feature>
<dbReference type="OrthoDB" id="3212306at2"/>
<evidence type="ECO:0000256" key="1">
    <source>
        <dbReference type="ARBA" id="ARBA00022475"/>
    </source>
</evidence>
<dbReference type="PANTHER" id="PTHR40060">
    <property type="entry name" value="UPF0316 PROTEIN YEBE"/>
    <property type="match status" value="1"/>
</dbReference>
<dbReference type="RefSeq" id="WP_013422752.1">
    <property type="nucleotide sequence ID" value="NC_014666.1"/>
</dbReference>
<feature type="transmembrane region" description="Helical" evidence="6">
    <location>
        <begin position="6"/>
        <end position="26"/>
    </location>
</feature>
<accession>E3J7M4</accession>
<keyword evidence="2 6" id="KW-0812">Transmembrane</keyword>
<organism evidence="8 9">
    <name type="scientific">Pseudofrankia inefficax (strain DSM 45817 / CECT 9037 / DDB 130130 / EuI1c)</name>
    <name type="common">Frankia inefficax</name>
    <dbReference type="NCBI Taxonomy" id="298654"/>
    <lineage>
        <taxon>Bacteria</taxon>
        <taxon>Bacillati</taxon>
        <taxon>Actinomycetota</taxon>
        <taxon>Actinomycetes</taxon>
        <taxon>Frankiales</taxon>
        <taxon>Frankiaceae</taxon>
        <taxon>Pseudofrankia</taxon>
    </lineage>
</organism>
<reference evidence="8 9" key="1">
    <citation type="submission" date="2010-10" db="EMBL/GenBank/DDBJ databases">
        <title>Complete sequence of Frankia sp. EuI1c.</title>
        <authorList>
            <consortium name="US DOE Joint Genome Institute"/>
            <person name="Lucas S."/>
            <person name="Copeland A."/>
            <person name="Lapidus A."/>
            <person name="Cheng J.-F."/>
            <person name="Bruce D."/>
            <person name="Goodwin L."/>
            <person name="Pitluck S."/>
            <person name="Chertkov O."/>
            <person name="Detter J.C."/>
            <person name="Han C."/>
            <person name="Tapia R."/>
            <person name="Land M."/>
            <person name="Hauser L."/>
            <person name="Jeffries C."/>
            <person name="Kyrpides N."/>
            <person name="Ivanova N."/>
            <person name="Mikhailova N."/>
            <person name="Beauchemin N."/>
            <person name="Sen A."/>
            <person name="Sur S.A."/>
            <person name="Gtari M."/>
            <person name="Wall L."/>
            <person name="Tisa L."/>
            <person name="Woyke T."/>
        </authorList>
    </citation>
    <scope>NUCLEOTIDE SEQUENCE [LARGE SCALE GENOMIC DNA]</scope>
    <source>
        <strain evidence="9">DSM 45817 / CECT 9037 / EuI1c</strain>
    </source>
</reference>
<dbReference type="PANTHER" id="PTHR40060:SF1">
    <property type="entry name" value="UPF0316 PROTEIN YEBE"/>
    <property type="match status" value="1"/>
</dbReference>
<evidence type="ECO:0000256" key="5">
    <source>
        <dbReference type="SAM" id="MobiDB-lite"/>
    </source>
</evidence>
<dbReference type="eggNOG" id="COG4843">
    <property type="taxonomic scope" value="Bacteria"/>
</dbReference>
<keyword evidence="1" id="KW-1003">Cell membrane</keyword>
<evidence type="ECO:0000256" key="2">
    <source>
        <dbReference type="ARBA" id="ARBA00022692"/>
    </source>
</evidence>
<feature type="transmembrane region" description="Helical" evidence="6">
    <location>
        <begin position="38"/>
        <end position="58"/>
    </location>
</feature>
<proteinExistence type="predicted"/>
<keyword evidence="9" id="KW-1185">Reference proteome</keyword>
<dbReference type="EMBL" id="CP002299">
    <property type="protein sequence ID" value="ADP79633.1"/>
    <property type="molecule type" value="Genomic_DNA"/>
</dbReference>
<dbReference type="InterPro" id="IPR044035">
    <property type="entry name" value="DUF5698"/>
</dbReference>
<dbReference type="Pfam" id="PF18955">
    <property type="entry name" value="DUF5698"/>
    <property type="match status" value="1"/>
</dbReference>
<evidence type="ECO:0000256" key="6">
    <source>
        <dbReference type="SAM" id="Phobius"/>
    </source>
</evidence>
<feature type="region of interest" description="Disordered" evidence="5">
    <location>
        <begin position="155"/>
        <end position="188"/>
    </location>
</feature>
<dbReference type="HOGENOM" id="CLU_1474036_0_0_11"/>
<evidence type="ECO:0000256" key="3">
    <source>
        <dbReference type="ARBA" id="ARBA00022989"/>
    </source>
</evidence>
<dbReference type="Proteomes" id="UP000002484">
    <property type="component" value="Chromosome"/>
</dbReference>
<protein>
    <recommendedName>
        <fullName evidence="7">DUF5698 domain-containing protein</fullName>
    </recommendedName>
</protein>
<dbReference type="KEGG" id="fri:FraEuI1c_1573"/>